<dbReference type="SUPFAM" id="SSF117457">
    <property type="entry name" value="FumA C-terminal domain-like"/>
    <property type="match status" value="1"/>
</dbReference>
<evidence type="ECO:0000313" key="4">
    <source>
        <dbReference type="EMBL" id="WWX24890.1"/>
    </source>
</evidence>
<dbReference type="PANTHER" id="PTHR43351">
    <property type="entry name" value="L(+)-TARTRATE DEHYDRATASE SUBUNIT BETA"/>
    <property type="match status" value="1"/>
</dbReference>
<dbReference type="Gene3D" id="3.20.130.10">
    <property type="entry name" value="Fe-S hydro-lyase, tartrate dehydratase beta-type, catalytic domain"/>
    <property type="match status" value="1"/>
</dbReference>
<dbReference type="Proteomes" id="UP001375370">
    <property type="component" value="Chromosome"/>
</dbReference>
<evidence type="ECO:0000313" key="5">
    <source>
        <dbReference type="Proteomes" id="UP001375370"/>
    </source>
</evidence>
<name>A0ABZ2J1U5_9CHLR</name>
<sequence>MKQPWRELVLPLSADTIAGLKAGDKLMLSGTIYAARDAAHKRFIEALDRGERLPVDLGDSLIYYMGPTPTRPGDVIGSCGPTTSARMDKYTPRLIVEGLRLMMGKGNRSPEVVAAIREYGAVYLVTLGGAGALLSARVKSAEILAYPELEAEAVLKMEIERFPVIVAIDGQGNDLFKTGPEQYRKA</sequence>
<dbReference type="RefSeq" id="WP_338737015.1">
    <property type="nucleotide sequence ID" value="NZ_CP146612.1"/>
</dbReference>
<accession>A0ABZ2J1U5</accession>
<dbReference type="InterPro" id="IPR036660">
    <property type="entry name" value="Fe-S_hydroAse_TtdB_cat_sf"/>
</dbReference>
<keyword evidence="2" id="KW-0456">Lyase</keyword>
<gene>
    <name evidence="4" type="ORF">V8247_06405</name>
</gene>
<dbReference type="EMBL" id="CP146612">
    <property type="protein sequence ID" value="WWX24890.1"/>
    <property type="molecule type" value="Genomic_DNA"/>
</dbReference>
<dbReference type="InterPro" id="IPR004647">
    <property type="entry name" value="Fe-S_hydro-lyase_TtdB-typ_cat"/>
</dbReference>
<dbReference type="PANTHER" id="PTHR43351:SF2">
    <property type="entry name" value="L(+)-TARTRATE DEHYDRATASE SUBUNIT BETA-RELATED"/>
    <property type="match status" value="1"/>
</dbReference>
<feature type="domain" description="Fe-S hydro-lyase tartrate dehydratase beta-type catalytic" evidence="3">
    <location>
        <begin position="13"/>
        <end position="178"/>
    </location>
</feature>
<comment type="similarity">
    <text evidence="1">Belongs to the class-I fumarase family.</text>
</comment>
<keyword evidence="5" id="KW-1185">Reference proteome</keyword>
<evidence type="ECO:0000259" key="3">
    <source>
        <dbReference type="Pfam" id="PF05683"/>
    </source>
</evidence>
<protein>
    <submittedName>
        <fullName evidence="4">Fe-S-containing hydro-lyase</fullName>
    </submittedName>
</protein>
<dbReference type="NCBIfam" id="NF005310">
    <property type="entry name" value="PRK06842.1"/>
    <property type="match status" value="1"/>
</dbReference>
<dbReference type="NCBIfam" id="TIGR00723">
    <property type="entry name" value="ttdB_fumA_fumB"/>
    <property type="match status" value="1"/>
</dbReference>
<proteinExistence type="inferred from homology"/>
<reference evidence="4 5" key="1">
    <citation type="submission" date="2024-03" db="EMBL/GenBank/DDBJ databases">
        <title>A Dehalogenimonas Isolated from Estuarine Sediments Dihaloeliminates Chlorinated Alkanes.</title>
        <authorList>
            <person name="Yang Y."/>
            <person name="Wang H."/>
        </authorList>
    </citation>
    <scope>NUCLEOTIDE SEQUENCE [LARGE SCALE GENOMIC DNA]</scope>
    <source>
        <strain evidence="4 5">W</strain>
    </source>
</reference>
<organism evidence="4 5">
    <name type="scientific">Candidatus Dehalogenimonas loeffleri</name>
    <dbReference type="NCBI Taxonomy" id="3127115"/>
    <lineage>
        <taxon>Bacteria</taxon>
        <taxon>Bacillati</taxon>
        <taxon>Chloroflexota</taxon>
        <taxon>Dehalococcoidia</taxon>
        <taxon>Dehalococcoidales</taxon>
        <taxon>Dehalococcoidaceae</taxon>
        <taxon>Dehalogenimonas</taxon>
    </lineage>
</organism>
<dbReference type="Pfam" id="PF05683">
    <property type="entry name" value="Fumerase_C"/>
    <property type="match status" value="1"/>
</dbReference>
<evidence type="ECO:0000256" key="1">
    <source>
        <dbReference type="ARBA" id="ARBA00008876"/>
    </source>
</evidence>
<evidence type="ECO:0000256" key="2">
    <source>
        <dbReference type="ARBA" id="ARBA00023239"/>
    </source>
</evidence>